<feature type="domain" description="Serine aminopeptidase S33" evidence="1">
    <location>
        <begin position="45"/>
        <end position="259"/>
    </location>
</feature>
<evidence type="ECO:0000313" key="2">
    <source>
        <dbReference type="EMBL" id="MDY8109259.1"/>
    </source>
</evidence>
<dbReference type="Proteomes" id="UP001294412">
    <property type="component" value="Unassembled WGS sequence"/>
</dbReference>
<dbReference type="Gene3D" id="3.40.50.1820">
    <property type="entry name" value="alpha/beta hydrolase"/>
    <property type="match status" value="1"/>
</dbReference>
<name>A0ABU5I1K0_9HYPH</name>
<dbReference type="GO" id="GO:0016787">
    <property type="term" value="F:hydrolase activity"/>
    <property type="evidence" value="ECO:0007669"/>
    <property type="project" value="UniProtKB-KW"/>
</dbReference>
<dbReference type="InterPro" id="IPR053145">
    <property type="entry name" value="AB_hydrolase_Est10"/>
</dbReference>
<evidence type="ECO:0000313" key="3">
    <source>
        <dbReference type="Proteomes" id="UP001294412"/>
    </source>
</evidence>
<comment type="caution">
    <text evidence="2">The sequence shown here is derived from an EMBL/GenBank/DDBJ whole genome shotgun (WGS) entry which is preliminary data.</text>
</comment>
<reference evidence="2 3" key="1">
    <citation type="submission" date="2023-12" db="EMBL/GenBank/DDBJ databases">
        <title>Description of Novel Strain Fulvimarina sp. 2208YS6-2-32 isolated from Uroteuthis (Photololigo) edulis.</title>
        <authorList>
            <person name="Park J.-S."/>
        </authorList>
    </citation>
    <scope>NUCLEOTIDE SEQUENCE [LARGE SCALE GENOMIC DNA]</scope>
    <source>
        <strain evidence="2 3">2208YS6-2-32</strain>
    </source>
</reference>
<gene>
    <name evidence="2" type="ORF">U0C82_08895</name>
</gene>
<dbReference type="SUPFAM" id="SSF53474">
    <property type="entry name" value="alpha/beta-Hydrolases"/>
    <property type="match status" value="1"/>
</dbReference>
<keyword evidence="3" id="KW-1185">Reference proteome</keyword>
<organism evidence="2 3">
    <name type="scientific">Fulvimarina uroteuthidis</name>
    <dbReference type="NCBI Taxonomy" id="3098149"/>
    <lineage>
        <taxon>Bacteria</taxon>
        <taxon>Pseudomonadati</taxon>
        <taxon>Pseudomonadota</taxon>
        <taxon>Alphaproteobacteria</taxon>
        <taxon>Hyphomicrobiales</taxon>
        <taxon>Aurantimonadaceae</taxon>
        <taxon>Fulvimarina</taxon>
    </lineage>
</organism>
<accession>A0ABU5I1K0</accession>
<keyword evidence="2" id="KW-0378">Hydrolase</keyword>
<protein>
    <submittedName>
        <fullName evidence="2">Alpha/beta fold hydrolase</fullName>
    </submittedName>
</protein>
<proteinExistence type="predicted"/>
<evidence type="ECO:0000259" key="1">
    <source>
        <dbReference type="Pfam" id="PF12146"/>
    </source>
</evidence>
<sequence length="293" mass="31309">MAEMIQIDGPDGPLGAELVAPDKARDIVVIVPGSGPMDRDGNSPRMGLHSDSYKLLAEGLKAAGIASLRIDKRGFYASATAISDPNEVTIGAYAGDVQKWVARASAVAPRVWIAGHSEGGLVALVAARTPPRSLRGLILMATSGRPMGQLVIEQFRANPVNAELMPDIESIVADLEAGRGRDPESLAPVLRPLFSDGLQRYMIDLFSHDPVTIAENWHGPTLIIQGDADLQVRPRDADLLSDAMPQAVRADLPGATHMLKLNVAGRPMDTYTNPALPLHPDLVASIARFLEQE</sequence>
<dbReference type="PANTHER" id="PTHR43265:SF1">
    <property type="entry name" value="ESTERASE ESTD"/>
    <property type="match status" value="1"/>
</dbReference>
<dbReference type="PANTHER" id="PTHR43265">
    <property type="entry name" value="ESTERASE ESTD"/>
    <property type="match status" value="1"/>
</dbReference>
<dbReference type="InterPro" id="IPR029058">
    <property type="entry name" value="AB_hydrolase_fold"/>
</dbReference>
<dbReference type="Pfam" id="PF12146">
    <property type="entry name" value="Hydrolase_4"/>
    <property type="match status" value="1"/>
</dbReference>
<dbReference type="EMBL" id="JAXLPB010000002">
    <property type="protein sequence ID" value="MDY8109259.1"/>
    <property type="molecule type" value="Genomic_DNA"/>
</dbReference>
<dbReference type="InterPro" id="IPR022742">
    <property type="entry name" value="Hydrolase_4"/>
</dbReference>